<evidence type="ECO:0000313" key="2">
    <source>
        <dbReference type="EMBL" id="MBF4374546.1"/>
    </source>
</evidence>
<dbReference type="EMBL" id="CP034672">
    <property type="protein sequence ID" value="AZS26265.1"/>
    <property type="molecule type" value="Genomic_DNA"/>
</dbReference>
<evidence type="ECO:0000313" key="1">
    <source>
        <dbReference type="EMBL" id="AZS26265.1"/>
    </source>
</evidence>
<gene>
    <name evidence="1" type="ORF">DYL72_15260</name>
    <name evidence="2" type="ORF">EAY46_15860</name>
</gene>
<dbReference type="RefSeq" id="WP_116285100.1">
    <property type="nucleotide sequence ID" value="NZ_CP034672.1"/>
</dbReference>
<organism evidence="1 3">
    <name type="scientific">Vibrio anguillarum</name>
    <name type="common">Listonella anguillarum</name>
    <dbReference type="NCBI Taxonomy" id="55601"/>
    <lineage>
        <taxon>Bacteria</taxon>
        <taxon>Pseudomonadati</taxon>
        <taxon>Pseudomonadota</taxon>
        <taxon>Gammaproteobacteria</taxon>
        <taxon>Vibrionales</taxon>
        <taxon>Vibrionaceae</taxon>
        <taxon>Vibrio</taxon>
    </lineage>
</organism>
<dbReference type="EMBL" id="RDPI01000019">
    <property type="protein sequence ID" value="MBF4374546.1"/>
    <property type="molecule type" value="Genomic_DNA"/>
</dbReference>
<reference evidence="1 3" key="1">
    <citation type="submission" date="2018-12" db="EMBL/GenBank/DDBJ databases">
        <title>Characterization and Draft Genome of Vibrio anguillarum J360 Marine Pathogen Isolated from an Outbreak in Lumpfish (Cyclopterus lumpus).</title>
        <authorList>
            <person name="Vasquez J.I."/>
            <person name="Cao T."/>
            <person name="Chakraborty S."/>
            <person name="Gnanagobal H."/>
            <person name="Wescot J."/>
            <person name="Boyce D."/>
            <person name="Santander J."/>
        </authorList>
    </citation>
    <scope>NUCLEOTIDE SEQUENCE [LARGE SCALE GENOMIC DNA]</scope>
    <source>
        <strain evidence="1 3">J360</strain>
    </source>
</reference>
<dbReference type="Proteomes" id="UP000256923">
    <property type="component" value="Chromosome 1"/>
</dbReference>
<protein>
    <submittedName>
        <fullName evidence="1">Uncharacterized protein</fullName>
    </submittedName>
</protein>
<reference evidence="2 4" key="2">
    <citation type="journal article" date="2021" name="PeerJ">
        <title>Analysis of 44 Vibrio anguillarum genomes reveals high genetic diversity.</title>
        <authorList>
            <person name="Hansen M.J."/>
            <person name="Dalsgaard I."/>
        </authorList>
    </citation>
    <scope>NUCLEOTIDE SEQUENCE [LARGE SCALE GENOMIC DNA]</scope>
    <source>
        <strain evidence="2 4">040915-1/1B</strain>
    </source>
</reference>
<keyword evidence="4" id="KW-1185">Reference proteome</keyword>
<proteinExistence type="predicted"/>
<evidence type="ECO:0000313" key="3">
    <source>
        <dbReference type="Proteomes" id="UP000256923"/>
    </source>
</evidence>
<dbReference type="AlphaFoldDB" id="A0A7U6FS70"/>
<accession>A0A7U6FS70</accession>
<dbReference type="Proteomes" id="UP000726136">
    <property type="component" value="Unassembled WGS sequence"/>
</dbReference>
<sequence length="164" mass="18832">MKIEYQGEMISIYKLAKLSGCALTSLYRAYHLGIRSGDELVAEARKHLVEYNGEFITTRKLCSLTQSDYRKVKRRLNAGVTADNATLDRIDRRGATKAAKLSPSEVLNIYVWLFRKEKTQGVIATEFDIHPSTVSDIWRHKRWGWLTAPLRYELELTLDPDKAV</sequence>
<name>A0A7U6FS70_VIBAN</name>
<evidence type="ECO:0000313" key="4">
    <source>
        <dbReference type="Proteomes" id="UP000726136"/>
    </source>
</evidence>